<evidence type="ECO:0000256" key="5">
    <source>
        <dbReference type="ARBA" id="ARBA00022737"/>
    </source>
</evidence>
<keyword evidence="4 11" id="KW-0732">Signal</keyword>
<keyword evidence="6 10" id="KW-1133">Transmembrane helix</keyword>
<dbReference type="Pfam" id="PF00560">
    <property type="entry name" value="LRR_1"/>
    <property type="match status" value="1"/>
</dbReference>
<evidence type="ECO:0000256" key="11">
    <source>
        <dbReference type="SAM" id="SignalP"/>
    </source>
</evidence>
<accession>A0A3L8SY74</accession>
<evidence type="ECO:0000259" key="12">
    <source>
        <dbReference type="SMART" id="SM00013"/>
    </source>
</evidence>
<dbReference type="EMBL" id="QUSF01000003">
    <property type="protein sequence ID" value="RLW11523.1"/>
    <property type="molecule type" value="Genomic_DNA"/>
</dbReference>
<evidence type="ECO:0000256" key="6">
    <source>
        <dbReference type="ARBA" id="ARBA00022989"/>
    </source>
</evidence>
<evidence type="ECO:0000256" key="9">
    <source>
        <dbReference type="SAM" id="MobiDB-lite"/>
    </source>
</evidence>
<dbReference type="Proteomes" id="UP000276834">
    <property type="component" value="Unassembled WGS sequence"/>
</dbReference>
<dbReference type="Pfam" id="PF13855">
    <property type="entry name" value="LRR_8"/>
    <property type="match status" value="1"/>
</dbReference>
<keyword evidence="7 10" id="KW-0472">Membrane</keyword>
<feature type="chain" id="PRO_5018034363" description="LRRNT domain-containing protein" evidence="11">
    <location>
        <begin position="28"/>
        <end position="390"/>
    </location>
</feature>
<evidence type="ECO:0000256" key="3">
    <source>
        <dbReference type="ARBA" id="ARBA00022692"/>
    </source>
</evidence>
<dbReference type="PANTHER" id="PTHR24366:SF170">
    <property type="entry name" value="RE50361P"/>
    <property type="match status" value="1"/>
</dbReference>
<protein>
    <recommendedName>
        <fullName evidence="12">LRRNT domain-containing protein</fullName>
    </recommendedName>
</protein>
<dbReference type="PROSITE" id="PS51450">
    <property type="entry name" value="LRR"/>
    <property type="match status" value="2"/>
</dbReference>
<dbReference type="InterPro" id="IPR001611">
    <property type="entry name" value="Leu-rich_rpt"/>
</dbReference>
<keyword evidence="3 10" id="KW-0812">Transmembrane</keyword>
<sequence length="390" mass="44093">MHLVDLWLTRSLSMCLLLQSFVLMILCFHSASMCPKGCLCSHSGGLNVSCSNANLKEIPRDLPPETVLLYLDSNQITSIPNEIFKDLHQLRVLNLSKNGIEFIDEHAFKGVAETLQTLDLSDNRIKSVHKNAFNNLKARARIANNPWHCDCTLQQVLRSMASNHETANNVICKTSVLDEHAGRPFLNAANDADLCNLPKKTTDYAMLVTMFGWFTMVISYVVYYVRQNQEDARRHLEYLKSLPSRQKKPDEADDISTVKPVQCQSSLGLVSAHEVEERSDDEVGCERSRTRESPKGTSHPEVQVSALLEESDRGNLIHKVVVSYALPNIGEVAKSHAYVEAFRLTTVNWETDKDHCFHDFACGVELTSNVPKDHLLERLQHYLADLYREL</sequence>
<evidence type="ECO:0000256" key="4">
    <source>
        <dbReference type="ARBA" id="ARBA00022729"/>
    </source>
</evidence>
<organism evidence="13 14">
    <name type="scientific">Chloebia gouldiae</name>
    <name type="common">Gouldian finch</name>
    <name type="synonym">Erythrura gouldiae</name>
    <dbReference type="NCBI Taxonomy" id="44316"/>
    <lineage>
        <taxon>Eukaryota</taxon>
        <taxon>Metazoa</taxon>
        <taxon>Chordata</taxon>
        <taxon>Craniata</taxon>
        <taxon>Vertebrata</taxon>
        <taxon>Euteleostomi</taxon>
        <taxon>Archelosauria</taxon>
        <taxon>Archosauria</taxon>
        <taxon>Dinosauria</taxon>
        <taxon>Saurischia</taxon>
        <taxon>Theropoda</taxon>
        <taxon>Coelurosauria</taxon>
        <taxon>Aves</taxon>
        <taxon>Neognathae</taxon>
        <taxon>Neoaves</taxon>
        <taxon>Telluraves</taxon>
        <taxon>Australaves</taxon>
        <taxon>Passeriformes</taxon>
        <taxon>Passeroidea</taxon>
        <taxon>Passeridae</taxon>
        <taxon>Chloebia</taxon>
    </lineage>
</organism>
<dbReference type="InterPro" id="IPR000372">
    <property type="entry name" value="LRRNT"/>
</dbReference>
<dbReference type="SMART" id="SM00013">
    <property type="entry name" value="LRRNT"/>
    <property type="match status" value="1"/>
</dbReference>
<feature type="domain" description="LRRNT" evidence="12">
    <location>
        <begin position="33"/>
        <end position="68"/>
    </location>
</feature>
<evidence type="ECO:0000256" key="2">
    <source>
        <dbReference type="ARBA" id="ARBA00022614"/>
    </source>
</evidence>
<dbReference type="Pfam" id="PF01462">
    <property type="entry name" value="LRRNT"/>
    <property type="match status" value="1"/>
</dbReference>
<feature type="signal peptide" evidence="11">
    <location>
        <begin position="1"/>
        <end position="27"/>
    </location>
</feature>
<evidence type="ECO:0000256" key="8">
    <source>
        <dbReference type="ARBA" id="ARBA00049658"/>
    </source>
</evidence>
<dbReference type="FunFam" id="3.80.10.10:FF:000069">
    <property type="entry name" value="leucine-rich repeat-containing protein 3B"/>
    <property type="match status" value="1"/>
</dbReference>
<dbReference type="SUPFAM" id="SSF52058">
    <property type="entry name" value="L domain-like"/>
    <property type="match status" value="1"/>
</dbReference>
<evidence type="ECO:0000256" key="7">
    <source>
        <dbReference type="ARBA" id="ARBA00023136"/>
    </source>
</evidence>
<keyword evidence="14" id="KW-1185">Reference proteome</keyword>
<feature type="compositionally biased region" description="Basic and acidic residues" evidence="9">
    <location>
        <begin position="284"/>
        <end position="294"/>
    </location>
</feature>
<dbReference type="SMART" id="SM00369">
    <property type="entry name" value="LRR_TYP"/>
    <property type="match status" value="3"/>
</dbReference>
<evidence type="ECO:0000256" key="10">
    <source>
        <dbReference type="SAM" id="Phobius"/>
    </source>
</evidence>
<gene>
    <name evidence="13" type="ORF">DV515_00001666</name>
</gene>
<reference evidence="13 14" key="1">
    <citation type="journal article" date="2018" name="Proc. R. Soc. B">
        <title>A non-coding region near Follistatin controls head colour polymorphism in the Gouldian finch.</title>
        <authorList>
            <person name="Toomey M.B."/>
            <person name="Marques C.I."/>
            <person name="Andrade P."/>
            <person name="Araujo P.M."/>
            <person name="Sabatino S."/>
            <person name="Gazda M.A."/>
            <person name="Afonso S."/>
            <person name="Lopes R.J."/>
            <person name="Corbo J.C."/>
            <person name="Carneiro M."/>
        </authorList>
    </citation>
    <scope>NUCLEOTIDE SEQUENCE [LARGE SCALE GENOMIC DNA]</scope>
    <source>
        <strain evidence="13">Red01</strain>
        <tissue evidence="13">Muscle</tissue>
    </source>
</reference>
<proteinExistence type="inferred from homology"/>
<comment type="subcellular location">
    <subcellularLocation>
        <location evidence="1">Membrane</location>
        <topology evidence="1">Single-pass membrane protein</topology>
    </subcellularLocation>
</comment>
<dbReference type="AlphaFoldDB" id="A0A3L8SY74"/>
<keyword evidence="5" id="KW-0677">Repeat</keyword>
<dbReference type="PANTHER" id="PTHR24366">
    <property type="entry name" value="IG(IMMUNOGLOBULIN) AND LRR(LEUCINE RICH REPEAT) DOMAINS"/>
    <property type="match status" value="1"/>
</dbReference>
<feature type="transmembrane region" description="Helical" evidence="10">
    <location>
        <begin position="204"/>
        <end position="225"/>
    </location>
</feature>
<feature type="region of interest" description="Disordered" evidence="9">
    <location>
        <begin position="272"/>
        <end position="301"/>
    </location>
</feature>
<keyword evidence="2" id="KW-0433">Leucine-rich repeat</keyword>
<evidence type="ECO:0000313" key="13">
    <source>
        <dbReference type="EMBL" id="RLW11523.1"/>
    </source>
</evidence>
<dbReference type="InterPro" id="IPR032675">
    <property type="entry name" value="LRR_dom_sf"/>
</dbReference>
<dbReference type="OrthoDB" id="10068119at2759"/>
<evidence type="ECO:0000313" key="14">
    <source>
        <dbReference type="Proteomes" id="UP000276834"/>
    </source>
</evidence>
<dbReference type="Gene3D" id="3.80.10.10">
    <property type="entry name" value="Ribonuclease Inhibitor"/>
    <property type="match status" value="1"/>
</dbReference>
<comment type="caution">
    <text evidence="13">The sequence shown here is derived from an EMBL/GenBank/DDBJ whole genome shotgun (WGS) entry which is preliminary data.</text>
</comment>
<dbReference type="InterPro" id="IPR003591">
    <property type="entry name" value="Leu-rich_rpt_typical-subtyp"/>
</dbReference>
<dbReference type="STRING" id="44316.ENSEGOP00005003405"/>
<name>A0A3L8SY74_CHLGU</name>
<dbReference type="GO" id="GO:0016020">
    <property type="term" value="C:membrane"/>
    <property type="evidence" value="ECO:0007669"/>
    <property type="project" value="UniProtKB-SubCell"/>
</dbReference>
<evidence type="ECO:0000256" key="1">
    <source>
        <dbReference type="ARBA" id="ARBA00004167"/>
    </source>
</evidence>
<comment type="similarity">
    <text evidence="8">Belongs to the LRRC3 family.</text>
</comment>